<gene>
    <name evidence="2" type="ORF">CAPTEDRAFT_200235</name>
</gene>
<dbReference type="STRING" id="283909.R7V392"/>
<dbReference type="InterPro" id="IPR019080">
    <property type="entry name" value="YqaJ_viral_recombinase"/>
</dbReference>
<name>R7V392_CAPTE</name>
<proteinExistence type="predicted"/>
<evidence type="ECO:0000313" key="4">
    <source>
        <dbReference type="Proteomes" id="UP000014760"/>
    </source>
</evidence>
<reference evidence="2 4" key="2">
    <citation type="journal article" date="2013" name="Nature">
        <title>Insights into bilaterian evolution from three spiralian genomes.</title>
        <authorList>
            <person name="Simakov O."/>
            <person name="Marletaz F."/>
            <person name="Cho S.J."/>
            <person name="Edsinger-Gonzales E."/>
            <person name="Havlak P."/>
            <person name="Hellsten U."/>
            <person name="Kuo D.H."/>
            <person name="Larsson T."/>
            <person name="Lv J."/>
            <person name="Arendt D."/>
            <person name="Savage R."/>
            <person name="Osoegawa K."/>
            <person name="de Jong P."/>
            <person name="Grimwood J."/>
            <person name="Chapman J.A."/>
            <person name="Shapiro H."/>
            <person name="Aerts A."/>
            <person name="Otillar R.P."/>
            <person name="Terry A.Y."/>
            <person name="Boore J.L."/>
            <person name="Grigoriev I.V."/>
            <person name="Lindberg D.R."/>
            <person name="Seaver E.C."/>
            <person name="Weisblat D.A."/>
            <person name="Putnam N.H."/>
            <person name="Rokhsar D.S."/>
        </authorList>
    </citation>
    <scope>NUCLEOTIDE SEQUENCE</scope>
    <source>
        <strain evidence="2 4">I ESC-2004</strain>
    </source>
</reference>
<sequence>MPDTLRQERNLLSKVFGLRTSIREQKHVYPKLLRDSKDHCRERDCVDIMTMSTLVDFCYSDETAINQGEFQLLANDLEGNGSTQTTKFPKESTIDLPPEYDICNTEVTRITLAEAAALEARTADQCQCQEWFVARSTRLTASNFHRIVRRKKEVNDAFLKSLFDPAPFFNKFTQYGKKSEAPALDRYLERNTRAHFHPCGFVVNPKFSFLGATPDGKVCEEDICGILEIKCPYNARGMSIEEACAASPDFHLVKVHGGGFQLKAMHRFNDQVQGQLMLTGADWCDLVTYTQKDLHIQRIYPDTKVHKSMLNKLSEFYKEHAIGYLKAKKA</sequence>
<dbReference type="EMBL" id="AMQN01000913">
    <property type="status" value="NOT_ANNOTATED_CDS"/>
    <property type="molecule type" value="Genomic_DNA"/>
</dbReference>
<dbReference type="AlphaFoldDB" id="R7V392"/>
<dbReference type="InterPro" id="IPR011604">
    <property type="entry name" value="PDDEXK-like_dom_sf"/>
</dbReference>
<evidence type="ECO:0000259" key="1">
    <source>
        <dbReference type="Pfam" id="PF09588"/>
    </source>
</evidence>
<reference evidence="4" key="1">
    <citation type="submission" date="2012-12" db="EMBL/GenBank/DDBJ databases">
        <authorList>
            <person name="Hellsten U."/>
            <person name="Grimwood J."/>
            <person name="Chapman J.A."/>
            <person name="Shapiro H."/>
            <person name="Aerts A."/>
            <person name="Otillar R.P."/>
            <person name="Terry A.Y."/>
            <person name="Boore J.L."/>
            <person name="Simakov O."/>
            <person name="Marletaz F."/>
            <person name="Cho S.-J."/>
            <person name="Edsinger-Gonzales E."/>
            <person name="Havlak P."/>
            <person name="Kuo D.-H."/>
            <person name="Larsson T."/>
            <person name="Lv J."/>
            <person name="Arendt D."/>
            <person name="Savage R."/>
            <person name="Osoegawa K."/>
            <person name="de Jong P."/>
            <person name="Lindberg D.R."/>
            <person name="Seaver E.C."/>
            <person name="Weisblat D.A."/>
            <person name="Putnam N.H."/>
            <person name="Grigoriev I.V."/>
            <person name="Rokhsar D.S."/>
        </authorList>
    </citation>
    <scope>NUCLEOTIDE SEQUENCE</scope>
    <source>
        <strain evidence="4">I ESC-2004</strain>
    </source>
</reference>
<protein>
    <recommendedName>
        <fullName evidence="1">YqaJ viral recombinase domain-containing protein</fullName>
    </recommendedName>
</protein>
<dbReference type="SUPFAM" id="SSF52980">
    <property type="entry name" value="Restriction endonuclease-like"/>
    <property type="match status" value="1"/>
</dbReference>
<organism evidence="2">
    <name type="scientific">Capitella teleta</name>
    <name type="common">Polychaete worm</name>
    <dbReference type="NCBI Taxonomy" id="283909"/>
    <lineage>
        <taxon>Eukaryota</taxon>
        <taxon>Metazoa</taxon>
        <taxon>Spiralia</taxon>
        <taxon>Lophotrochozoa</taxon>
        <taxon>Annelida</taxon>
        <taxon>Polychaeta</taxon>
        <taxon>Sedentaria</taxon>
        <taxon>Scolecida</taxon>
        <taxon>Capitellidae</taxon>
        <taxon>Capitella</taxon>
    </lineage>
</organism>
<dbReference type="OrthoDB" id="6158042at2759"/>
<dbReference type="PANTHER" id="PTHR46609">
    <property type="entry name" value="EXONUCLEASE, PHAGE-TYPE/RECB, C-TERMINAL DOMAIN-CONTAINING PROTEIN"/>
    <property type="match status" value="1"/>
</dbReference>
<keyword evidence="4" id="KW-1185">Reference proteome</keyword>
<dbReference type="PANTHER" id="PTHR46609:SF8">
    <property type="entry name" value="YQAJ VIRAL RECOMBINASE DOMAIN-CONTAINING PROTEIN"/>
    <property type="match status" value="1"/>
</dbReference>
<dbReference type="EMBL" id="KB297234">
    <property type="protein sequence ID" value="ELU10796.1"/>
    <property type="molecule type" value="Genomic_DNA"/>
</dbReference>
<accession>R7V392</accession>
<reference evidence="3" key="3">
    <citation type="submission" date="2015-06" db="UniProtKB">
        <authorList>
            <consortium name="EnsemblMetazoa"/>
        </authorList>
    </citation>
    <scope>IDENTIFICATION</scope>
</reference>
<evidence type="ECO:0000313" key="3">
    <source>
        <dbReference type="EnsemblMetazoa" id="CapteP200235"/>
    </source>
</evidence>
<evidence type="ECO:0000313" key="2">
    <source>
        <dbReference type="EMBL" id="ELU10796.1"/>
    </source>
</evidence>
<dbReference type="OMA" id="SEDRCEV"/>
<dbReference type="Proteomes" id="UP000014760">
    <property type="component" value="Unassembled WGS sequence"/>
</dbReference>
<dbReference type="Gene3D" id="3.90.320.10">
    <property type="match status" value="1"/>
</dbReference>
<dbReference type="CDD" id="cd22343">
    <property type="entry name" value="PDDEXK_lambda_exonuclease-like"/>
    <property type="match status" value="1"/>
</dbReference>
<dbReference type="InterPro" id="IPR011335">
    <property type="entry name" value="Restrct_endonuc-II-like"/>
</dbReference>
<dbReference type="HOGENOM" id="CLU_842631_0_0_1"/>
<feature type="domain" description="YqaJ viral recombinase" evidence="1">
    <location>
        <begin position="130"/>
        <end position="281"/>
    </location>
</feature>
<dbReference type="Pfam" id="PF09588">
    <property type="entry name" value="YqaJ"/>
    <property type="match status" value="1"/>
</dbReference>
<dbReference type="InterPro" id="IPR051703">
    <property type="entry name" value="NF-kappa-B_Signaling_Reg"/>
</dbReference>
<dbReference type="EnsemblMetazoa" id="CapteT200235">
    <property type="protein sequence ID" value="CapteP200235"/>
    <property type="gene ID" value="CapteG200235"/>
</dbReference>
<dbReference type="GO" id="GO:0006281">
    <property type="term" value="P:DNA repair"/>
    <property type="evidence" value="ECO:0007669"/>
    <property type="project" value="UniProtKB-ARBA"/>
</dbReference>